<keyword evidence="4" id="KW-1185">Reference proteome</keyword>
<dbReference type="RefSeq" id="WP_092076523.1">
    <property type="nucleotide sequence ID" value="NZ_FNAQ01000003.1"/>
</dbReference>
<dbReference type="SUPFAM" id="SSF52540">
    <property type="entry name" value="P-loop containing nucleoside triphosphate hydrolases"/>
    <property type="match status" value="1"/>
</dbReference>
<feature type="domain" description="ORC1/DEAH AAA+ ATPase" evidence="2">
    <location>
        <begin position="51"/>
        <end position="181"/>
    </location>
</feature>
<name>A0A1G6ZKP2_9BACT</name>
<dbReference type="InterPro" id="IPR052026">
    <property type="entry name" value="ExeA_AAA_ATPase_DNA-bind"/>
</dbReference>
<dbReference type="OrthoDB" id="9779230at2"/>
<keyword evidence="1" id="KW-0812">Transmembrane</keyword>
<organism evidence="3 4">
    <name type="scientific">Desulfuromonas thiophila</name>
    <dbReference type="NCBI Taxonomy" id="57664"/>
    <lineage>
        <taxon>Bacteria</taxon>
        <taxon>Pseudomonadati</taxon>
        <taxon>Thermodesulfobacteriota</taxon>
        <taxon>Desulfuromonadia</taxon>
        <taxon>Desulfuromonadales</taxon>
        <taxon>Desulfuromonadaceae</taxon>
        <taxon>Desulfuromonas</taxon>
    </lineage>
</organism>
<proteinExistence type="predicted"/>
<reference evidence="4" key="1">
    <citation type="submission" date="2016-10" db="EMBL/GenBank/DDBJ databases">
        <authorList>
            <person name="Varghese N."/>
            <person name="Submissions S."/>
        </authorList>
    </citation>
    <scope>NUCLEOTIDE SEQUENCE [LARGE SCALE GENOMIC DNA]</scope>
    <source>
        <strain evidence="4">DSM 8987</strain>
    </source>
</reference>
<keyword evidence="1" id="KW-0472">Membrane</keyword>
<accession>A0A1G6ZKP2</accession>
<feature type="transmembrane region" description="Helical" evidence="1">
    <location>
        <begin position="284"/>
        <end position="306"/>
    </location>
</feature>
<dbReference type="EMBL" id="FNAQ01000003">
    <property type="protein sequence ID" value="SDE02973.1"/>
    <property type="molecule type" value="Genomic_DNA"/>
</dbReference>
<dbReference type="Proteomes" id="UP000243205">
    <property type="component" value="Unassembled WGS sequence"/>
</dbReference>
<dbReference type="Gene3D" id="3.40.50.300">
    <property type="entry name" value="P-loop containing nucleotide triphosphate hydrolases"/>
    <property type="match status" value="1"/>
</dbReference>
<evidence type="ECO:0000259" key="2">
    <source>
        <dbReference type="Pfam" id="PF13401"/>
    </source>
</evidence>
<dbReference type="GO" id="GO:0016887">
    <property type="term" value="F:ATP hydrolysis activity"/>
    <property type="evidence" value="ECO:0007669"/>
    <property type="project" value="InterPro"/>
</dbReference>
<evidence type="ECO:0000313" key="4">
    <source>
        <dbReference type="Proteomes" id="UP000243205"/>
    </source>
</evidence>
<protein>
    <submittedName>
        <fullName evidence="3">MSHA biogenesis protein MshM</fullName>
    </submittedName>
</protein>
<gene>
    <name evidence="3" type="ORF">SAMN05661003_10321</name>
</gene>
<dbReference type="PANTHER" id="PTHR35894">
    <property type="entry name" value="GENERAL SECRETION PATHWAY PROTEIN A-RELATED"/>
    <property type="match status" value="1"/>
</dbReference>
<sequence length="313" mass="33786">MAQAAAARLCYGDHFGLREAPFALTPDTGFYYQTLSSQEALNVLLVALSHDEGLVKISGEVGTGKTLLCRKLLAELEADGRVTTAYLPNPLLTPAQLYASVASELGLPAGDGQAAGLVEALQQHLIALRAAGQRVVVCVDEAQSMPDASLEALRLLSNVETEKRKLLQIVLFAQPELDERLAGKALRQLRQRIGFSYVLQPMDYPTFCGYVRHRLHLAGQRGAALFRPAALRLLFRASGGVPRLVNILAHKALLASYGAGLTQVGRRQALAAIVDTEGVRRPLPLWQCLVLLLAVVLLCGLCFWAGQCLRGSL</sequence>
<evidence type="ECO:0000313" key="3">
    <source>
        <dbReference type="EMBL" id="SDE02973.1"/>
    </source>
</evidence>
<dbReference type="Pfam" id="PF13401">
    <property type="entry name" value="AAA_22"/>
    <property type="match status" value="1"/>
</dbReference>
<dbReference type="InterPro" id="IPR027417">
    <property type="entry name" value="P-loop_NTPase"/>
</dbReference>
<dbReference type="InterPro" id="IPR049945">
    <property type="entry name" value="AAA_22"/>
</dbReference>
<dbReference type="PANTHER" id="PTHR35894:SF7">
    <property type="entry name" value="GENERAL SECRETION PATHWAY PROTEIN A-RELATED"/>
    <property type="match status" value="1"/>
</dbReference>
<dbReference type="STRING" id="57664.SAMN05661003_10321"/>
<dbReference type="CDD" id="cd00009">
    <property type="entry name" value="AAA"/>
    <property type="match status" value="1"/>
</dbReference>
<evidence type="ECO:0000256" key="1">
    <source>
        <dbReference type="SAM" id="Phobius"/>
    </source>
</evidence>
<keyword evidence="1" id="KW-1133">Transmembrane helix</keyword>
<dbReference type="AlphaFoldDB" id="A0A1G6ZKP2"/>